<accession>A0A9Q1CP03</accession>
<dbReference type="Proteomes" id="UP001152320">
    <property type="component" value="Chromosome 1"/>
</dbReference>
<reference evidence="1" key="1">
    <citation type="submission" date="2021-10" db="EMBL/GenBank/DDBJ databases">
        <title>Tropical sea cucumber genome reveals ecological adaptation and Cuvierian tubules defense mechanism.</title>
        <authorList>
            <person name="Chen T."/>
        </authorList>
    </citation>
    <scope>NUCLEOTIDE SEQUENCE</scope>
    <source>
        <strain evidence="1">Nanhai2018</strain>
        <tissue evidence="1">Muscle</tissue>
    </source>
</reference>
<protein>
    <submittedName>
        <fullName evidence="1">Uncharacterized protein</fullName>
    </submittedName>
</protein>
<name>A0A9Q1CP03_HOLLE</name>
<organism evidence="1 2">
    <name type="scientific">Holothuria leucospilota</name>
    <name type="common">Black long sea cucumber</name>
    <name type="synonym">Mertensiothuria leucospilota</name>
    <dbReference type="NCBI Taxonomy" id="206669"/>
    <lineage>
        <taxon>Eukaryota</taxon>
        <taxon>Metazoa</taxon>
        <taxon>Echinodermata</taxon>
        <taxon>Eleutherozoa</taxon>
        <taxon>Echinozoa</taxon>
        <taxon>Holothuroidea</taxon>
        <taxon>Aspidochirotacea</taxon>
        <taxon>Aspidochirotida</taxon>
        <taxon>Holothuriidae</taxon>
        <taxon>Holothuria</taxon>
    </lineage>
</organism>
<proteinExistence type="predicted"/>
<dbReference type="EMBL" id="JAIZAY010000001">
    <property type="protein sequence ID" value="KAJ8048738.1"/>
    <property type="molecule type" value="Genomic_DNA"/>
</dbReference>
<evidence type="ECO:0000313" key="1">
    <source>
        <dbReference type="EMBL" id="KAJ8048738.1"/>
    </source>
</evidence>
<dbReference type="AlphaFoldDB" id="A0A9Q1CP03"/>
<gene>
    <name evidence="1" type="ORF">HOLleu_01170</name>
</gene>
<keyword evidence="2" id="KW-1185">Reference proteome</keyword>
<sequence>MTLHPGVEYCREVTKEEHLTLACLDCRPKMTQGRYCHCKVYYILFISCTLF</sequence>
<comment type="caution">
    <text evidence="1">The sequence shown here is derived from an EMBL/GenBank/DDBJ whole genome shotgun (WGS) entry which is preliminary data.</text>
</comment>
<evidence type="ECO:0000313" key="2">
    <source>
        <dbReference type="Proteomes" id="UP001152320"/>
    </source>
</evidence>